<dbReference type="Proteomes" id="UP001162156">
    <property type="component" value="Unassembled WGS sequence"/>
</dbReference>
<proteinExistence type="predicted"/>
<dbReference type="PANTHER" id="PTHR47272">
    <property type="entry name" value="DDE_TNP_1_7 DOMAIN-CONTAINING PROTEIN"/>
    <property type="match status" value="1"/>
</dbReference>
<dbReference type="EMBL" id="JANEYF010001659">
    <property type="protein sequence ID" value="KAJ8960094.1"/>
    <property type="molecule type" value="Genomic_DNA"/>
</dbReference>
<comment type="caution">
    <text evidence="2">The sequence shown here is derived from an EMBL/GenBank/DDBJ whole genome shotgun (WGS) entry which is preliminary data.</text>
</comment>
<accession>A0AAV8Z7I1</accession>
<dbReference type="InterPro" id="IPR029526">
    <property type="entry name" value="PGBD"/>
</dbReference>
<keyword evidence="3" id="KW-1185">Reference proteome</keyword>
<protein>
    <recommendedName>
        <fullName evidence="1">PiggyBac transposable element-derived protein domain-containing protein</fullName>
    </recommendedName>
</protein>
<evidence type="ECO:0000313" key="3">
    <source>
        <dbReference type="Proteomes" id="UP001162156"/>
    </source>
</evidence>
<organism evidence="2 3">
    <name type="scientific">Rhamnusium bicolor</name>
    <dbReference type="NCBI Taxonomy" id="1586634"/>
    <lineage>
        <taxon>Eukaryota</taxon>
        <taxon>Metazoa</taxon>
        <taxon>Ecdysozoa</taxon>
        <taxon>Arthropoda</taxon>
        <taxon>Hexapoda</taxon>
        <taxon>Insecta</taxon>
        <taxon>Pterygota</taxon>
        <taxon>Neoptera</taxon>
        <taxon>Endopterygota</taxon>
        <taxon>Coleoptera</taxon>
        <taxon>Polyphaga</taxon>
        <taxon>Cucujiformia</taxon>
        <taxon>Chrysomeloidea</taxon>
        <taxon>Cerambycidae</taxon>
        <taxon>Lepturinae</taxon>
        <taxon>Rhagiini</taxon>
        <taxon>Rhamnusium</taxon>
    </lineage>
</organism>
<sequence length="152" mass="17886">MLDFVERQNITVLKDLLDLGIYSCGMIKKNKQYMPTDFLSDKAMKHGECDWRSTDDGIISVKWMDKKAVYLASNFHIPEDFGTVNRKNKDGSIQQVNCPKIVMDYMGYVDRVDMMKSFYEVDRKSKKMVPTTFLSFFTFVRLECFCNFYIKN</sequence>
<dbReference type="AlphaFoldDB" id="A0AAV8Z7I1"/>
<gene>
    <name evidence="2" type="ORF">NQ314_006109</name>
</gene>
<dbReference type="Pfam" id="PF13843">
    <property type="entry name" value="DDE_Tnp_1_7"/>
    <property type="match status" value="1"/>
</dbReference>
<evidence type="ECO:0000313" key="2">
    <source>
        <dbReference type="EMBL" id="KAJ8960094.1"/>
    </source>
</evidence>
<reference evidence="2" key="1">
    <citation type="journal article" date="2023" name="Insect Mol. Biol.">
        <title>Genome sequencing provides insights into the evolution of gene families encoding plant cell wall-degrading enzymes in longhorned beetles.</title>
        <authorList>
            <person name="Shin N.R."/>
            <person name="Okamura Y."/>
            <person name="Kirsch R."/>
            <person name="Pauchet Y."/>
        </authorList>
    </citation>
    <scope>NUCLEOTIDE SEQUENCE</scope>
    <source>
        <strain evidence="2">RBIC_L_NR</strain>
    </source>
</reference>
<feature type="domain" description="PiggyBac transposable element-derived protein" evidence="1">
    <location>
        <begin position="9"/>
        <end position="134"/>
    </location>
</feature>
<evidence type="ECO:0000259" key="1">
    <source>
        <dbReference type="Pfam" id="PF13843"/>
    </source>
</evidence>
<name>A0AAV8Z7I1_9CUCU</name>